<dbReference type="InterPro" id="IPR031872">
    <property type="entry name" value="NDC10_II"/>
</dbReference>
<dbReference type="OrthoDB" id="3065555at2759"/>
<dbReference type="EMBL" id="BFAD01000005">
    <property type="protein sequence ID" value="GBE83985.1"/>
    <property type="molecule type" value="Genomic_DNA"/>
</dbReference>
<dbReference type="STRING" id="139825.A0A401GP32"/>
<accession>A0A401GP32</accession>
<dbReference type="InParanoid" id="A0A401GP32"/>
<dbReference type="GO" id="GO:0003677">
    <property type="term" value="F:DNA binding"/>
    <property type="evidence" value="ECO:0007669"/>
    <property type="project" value="InterPro"/>
</dbReference>
<keyword evidence="3" id="KW-1185">Reference proteome</keyword>
<dbReference type="Proteomes" id="UP000287166">
    <property type="component" value="Unassembled WGS sequence"/>
</dbReference>
<feature type="domain" description="Ndc10" evidence="1">
    <location>
        <begin position="301"/>
        <end position="583"/>
    </location>
</feature>
<organism evidence="2 3">
    <name type="scientific">Sparassis crispa</name>
    <dbReference type="NCBI Taxonomy" id="139825"/>
    <lineage>
        <taxon>Eukaryota</taxon>
        <taxon>Fungi</taxon>
        <taxon>Dikarya</taxon>
        <taxon>Basidiomycota</taxon>
        <taxon>Agaricomycotina</taxon>
        <taxon>Agaricomycetes</taxon>
        <taxon>Polyporales</taxon>
        <taxon>Sparassidaceae</taxon>
        <taxon>Sparassis</taxon>
    </lineage>
</organism>
<reference evidence="2 3" key="1">
    <citation type="journal article" date="2018" name="Sci. Rep.">
        <title>Genome sequence of the cauliflower mushroom Sparassis crispa (Hanabiratake) and its association with beneficial usage.</title>
        <authorList>
            <person name="Kiyama R."/>
            <person name="Furutani Y."/>
            <person name="Kawaguchi K."/>
            <person name="Nakanishi T."/>
        </authorList>
    </citation>
    <scope>NUCLEOTIDE SEQUENCE [LARGE SCALE GENOMIC DNA]</scope>
</reference>
<comment type="caution">
    <text evidence="2">The sequence shown here is derived from an EMBL/GenBank/DDBJ whole genome shotgun (WGS) entry which is preliminary data.</text>
</comment>
<proteinExistence type="predicted"/>
<dbReference type="RefSeq" id="XP_027614898.1">
    <property type="nucleotide sequence ID" value="XM_027759097.1"/>
</dbReference>
<dbReference type="Pfam" id="PF16787">
    <property type="entry name" value="NDC10_II"/>
    <property type="match status" value="1"/>
</dbReference>
<evidence type="ECO:0000313" key="2">
    <source>
        <dbReference type="EMBL" id="GBE83985.1"/>
    </source>
</evidence>
<dbReference type="GeneID" id="38780902"/>
<evidence type="ECO:0000313" key="3">
    <source>
        <dbReference type="Proteomes" id="UP000287166"/>
    </source>
</evidence>
<sequence>MDNFPLKAVPRPPSPLACKRARFSKLERTEPSVVRQVSAAPWTQVLVPHGLHLPTQTATDFATIPDLAPPADVRMTPDRHASTTPVSASLAIMPMDNFALAQASLQASLDELEAASHEVRMDVVKRSQSDRGTGASYERHVRNYFSWWATFQQQETAKAPGRVAVPAELITAVKAVMFIQYESTCPKRKRGGADAQDGTTIGKSGIAQAISALESYRKNCEHLYKDVPDARVSLRADQRIRTVEDAAKHNEPLRIERAQALKAAGTSLDTYNDVQLTNAATGFLDISSGVRRLTTHIRDRAMLLTSSSTAFRGDNLRSLLWSDLSVRQIPMYDIQLGHKVPALVFMANNGKTNQNGRTDEFGAFRHCLVELCSIGLIALQLYSHFHIQNNSVPNFGADIADRNFGEYGRRDWYQYHLFYASRPDAPMLYETHRSRVNALHLQHEISITKVTHAGRSFAAQNMHSHGVSASDTKALGGWSESGSFRSCYDRELPIDAFVGSAMFNARQPDPPLSLKTAIFPWLEEQEHTMRARAEAEALAKDIALVQFFRVLSWFHHVLLQDMAVLYSRNPNALVFQYPPFNTTIFCTFAAEADTHIRATEEQSRLAFQHLPERFVTSVKGVVTGLELAQQQDHELNDVR</sequence>
<evidence type="ECO:0000259" key="1">
    <source>
        <dbReference type="Pfam" id="PF16787"/>
    </source>
</evidence>
<gene>
    <name evidence="2" type="ORF">SCP_0510440</name>
</gene>
<dbReference type="SUPFAM" id="SSF56349">
    <property type="entry name" value="DNA breaking-rejoining enzymes"/>
    <property type="match status" value="1"/>
</dbReference>
<dbReference type="Gene3D" id="1.10.443.20">
    <property type="entry name" value="Centromere DNA-binding protein complex CBF3 subunit, domain 2"/>
    <property type="match status" value="1"/>
</dbReference>
<name>A0A401GP32_9APHY</name>
<dbReference type="InterPro" id="IPR011010">
    <property type="entry name" value="DNA_brk_join_enz"/>
</dbReference>
<protein>
    <recommendedName>
        <fullName evidence="1">Ndc10 domain-containing protein</fullName>
    </recommendedName>
</protein>
<dbReference type="InterPro" id="IPR038279">
    <property type="entry name" value="Ndc10_dom2_sf"/>
</dbReference>
<dbReference type="AlphaFoldDB" id="A0A401GP32"/>